<dbReference type="RefSeq" id="WP_031139305.1">
    <property type="nucleotide sequence ID" value="NZ_BNEE01000006.1"/>
</dbReference>
<organism evidence="2 3">
    <name type="scientific">Streptomyces xanthophaeus</name>
    <dbReference type="NCBI Taxonomy" id="67385"/>
    <lineage>
        <taxon>Bacteria</taxon>
        <taxon>Bacillati</taxon>
        <taxon>Actinomycetota</taxon>
        <taxon>Actinomycetes</taxon>
        <taxon>Kitasatosporales</taxon>
        <taxon>Streptomycetaceae</taxon>
        <taxon>Streptomyces</taxon>
    </lineage>
</organism>
<evidence type="ECO:0000256" key="1">
    <source>
        <dbReference type="SAM" id="Phobius"/>
    </source>
</evidence>
<keyword evidence="1" id="KW-1133">Transmembrane helix</keyword>
<keyword evidence="1" id="KW-0812">Transmembrane</keyword>
<evidence type="ECO:0000313" key="3">
    <source>
        <dbReference type="Proteomes" id="UP000600026"/>
    </source>
</evidence>
<proteinExistence type="predicted"/>
<comment type="caution">
    <text evidence="2">The sequence shown here is derived from an EMBL/GenBank/DDBJ whole genome shotgun (WGS) entry which is preliminary data.</text>
</comment>
<sequence>MAITLLLIAMVVAALVVRTAVAEIRRPGSGRSRWKFLTNPRALATGGLTALLLGLLGWVTAGPVAAAWAVLAGALVAYVAGGGERDD</sequence>
<name>A0A919GUT1_9ACTN</name>
<keyword evidence="3" id="KW-1185">Reference proteome</keyword>
<gene>
    <name evidence="2" type="ORF">Sxan_23100</name>
</gene>
<keyword evidence="1" id="KW-0472">Membrane</keyword>
<accession>A0A919GUT1</accession>
<dbReference type="Proteomes" id="UP000600026">
    <property type="component" value="Unassembled WGS sequence"/>
</dbReference>
<protein>
    <submittedName>
        <fullName evidence="2">Uncharacterized protein</fullName>
    </submittedName>
</protein>
<evidence type="ECO:0000313" key="2">
    <source>
        <dbReference type="EMBL" id="GHI84946.1"/>
    </source>
</evidence>
<dbReference type="EMBL" id="BNEE01000006">
    <property type="protein sequence ID" value="GHI84946.1"/>
    <property type="molecule type" value="Genomic_DNA"/>
</dbReference>
<dbReference type="AlphaFoldDB" id="A0A919GUT1"/>
<reference evidence="2" key="1">
    <citation type="submission" date="2020-09" db="EMBL/GenBank/DDBJ databases">
        <title>Whole genome shotgun sequence of Streptomyces xanthophaeus NBRC 12829.</title>
        <authorList>
            <person name="Komaki H."/>
            <person name="Tamura T."/>
        </authorList>
    </citation>
    <scope>NUCLEOTIDE SEQUENCE</scope>
    <source>
        <strain evidence="2">NBRC 12829</strain>
    </source>
</reference>
<feature type="transmembrane region" description="Helical" evidence="1">
    <location>
        <begin position="46"/>
        <end position="79"/>
    </location>
</feature>